<dbReference type="EMBL" id="KN404553">
    <property type="protein sequence ID" value="KHG15788.1"/>
    <property type="molecule type" value="Genomic_DNA"/>
</dbReference>
<evidence type="ECO:0000313" key="2">
    <source>
        <dbReference type="Proteomes" id="UP000032142"/>
    </source>
</evidence>
<sequence>MHLPIQFISINYQHMH</sequence>
<keyword evidence="2" id="KW-1185">Reference proteome</keyword>
<protein>
    <submittedName>
        <fullName evidence="1">Uncharacterized protein</fullName>
    </submittedName>
</protein>
<gene>
    <name evidence="1" type="ORF">F383_08978</name>
</gene>
<organism evidence="1 2">
    <name type="scientific">Gossypium arboreum</name>
    <name type="common">Tree cotton</name>
    <name type="synonym">Gossypium nanking</name>
    <dbReference type="NCBI Taxonomy" id="29729"/>
    <lineage>
        <taxon>Eukaryota</taxon>
        <taxon>Viridiplantae</taxon>
        <taxon>Streptophyta</taxon>
        <taxon>Embryophyta</taxon>
        <taxon>Tracheophyta</taxon>
        <taxon>Spermatophyta</taxon>
        <taxon>Magnoliopsida</taxon>
        <taxon>eudicotyledons</taxon>
        <taxon>Gunneridae</taxon>
        <taxon>Pentapetalae</taxon>
        <taxon>rosids</taxon>
        <taxon>malvids</taxon>
        <taxon>Malvales</taxon>
        <taxon>Malvaceae</taxon>
        <taxon>Malvoideae</taxon>
        <taxon>Gossypium</taxon>
    </lineage>
</organism>
<name>A0A0B0NMQ0_GOSAR</name>
<proteinExistence type="predicted"/>
<reference evidence="2" key="1">
    <citation type="submission" date="2014-09" db="EMBL/GenBank/DDBJ databases">
        <authorList>
            <person name="Mudge J."/>
            <person name="Ramaraj T."/>
            <person name="Lindquist I.E."/>
            <person name="Bharti A.K."/>
            <person name="Sundararajan A."/>
            <person name="Cameron C.T."/>
            <person name="Woodward J.E."/>
            <person name="May G.D."/>
            <person name="Brubaker C."/>
            <person name="Broadhvest J."/>
            <person name="Wilkins T.A."/>
        </authorList>
    </citation>
    <scope>NUCLEOTIDE SEQUENCE</scope>
    <source>
        <strain evidence="2">cv. AKA8401</strain>
    </source>
</reference>
<evidence type="ECO:0000313" key="1">
    <source>
        <dbReference type="EMBL" id="KHG15788.1"/>
    </source>
</evidence>
<dbReference type="AlphaFoldDB" id="A0A0B0NMQ0"/>
<accession>A0A0B0NMQ0</accession>
<dbReference type="Proteomes" id="UP000032142">
    <property type="component" value="Unassembled WGS sequence"/>
</dbReference>